<dbReference type="SMART" id="SM01227">
    <property type="entry name" value="GCK"/>
    <property type="match status" value="1"/>
</dbReference>
<name>A0A3P6FJA1_BRAOL</name>
<dbReference type="AlphaFoldDB" id="A0A3P6FJA1"/>
<dbReference type="Pfam" id="PF07802">
    <property type="entry name" value="GCK"/>
    <property type="match status" value="1"/>
</dbReference>
<reference evidence="2" key="1">
    <citation type="submission" date="2018-11" db="EMBL/GenBank/DDBJ databases">
        <authorList>
            <consortium name="Genoscope - CEA"/>
            <person name="William W."/>
        </authorList>
    </citation>
    <scope>NUCLEOTIDE SEQUENCE</scope>
</reference>
<evidence type="ECO:0000313" key="2">
    <source>
        <dbReference type="EMBL" id="VDD49126.1"/>
    </source>
</evidence>
<feature type="domain" description="GCK" evidence="1">
    <location>
        <begin position="53"/>
        <end position="117"/>
    </location>
</feature>
<organism evidence="2">
    <name type="scientific">Brassica oleracea</name>
    <name type="common">Wild cabbage</name>
    <dbReference type="NCBI Taxonomy" id="3712"/>
    <lineage>
        <taxon>Eukaryota</taxon>
        <taxon>Viridiplantae</taxon>
        <taxon>Streptophyta</taxon>
        <taxon>Embryophyta</taxon>
        <taxon>Tracheophyta</taxon>
        <taxon>Spermatophyta</taxon>
        <taxon>Magnoliopsida</taxon>
        <taxon>eudicotyledons</taxon>
        <taxon>Gunneridae</taxon>
        <taxon>Pentapetalae</taxon>
        <taxon>rosids</taxon>
        <taxon>malvids</taxon>
        <taxon>Brassicales</taxon>
        <taxon>Brassicaceae</taxon>
        <taxon>Brassiceae</taxon>
        <taxon>Brassica</taxon>
    </lineage>
</organism>
<dbReference type="InterPro" id="IPR012891">
    <property type="entry name" value="GCK_dom"/>
</dbReference>
<accession>A0A3P6FJA1</accession>
<proteinExistence type="predicted"/>
<dbReference type="EMBL" id="LR031878">
    <property type="protein sequence ID" value="VDD49126.1"/>
    <property type="molecule type" value="Genomic_DNA"/>
</dbReference>
<sequence>MGNSESTCSPQEDDCKEAETKLMECALAHLTPKVVEIGTKTLEEGYKAAFDADDDKYEEYMKGGPCKESYMAYVESSDKDSHDKDITMMECLEAHSDYYHKFLDFYNGGPEQVMKEFESINPFRDPIRGHEFLGDCCKQQYSDFMNCFLKNI</sequence>
<gene>
    <name evidence="2" type="ORF">BOLC1T01515H</name>
</gene>
<protein>
    <recommendedName>
        <fullName evidence="1">GCK domain-containing protein</fullName>
    </recommendedName>
</protein>
<evidence type="ECO:0000259" key="1">
    <source>
        <dbReference type="SMART" id="SM01227"/>
    </source>
</evidence>